<evidence type="ECO:0000313" key="6">
    <source>
        <dbReference type="EMBL" id="ORX37406.1"/>
    </source>
</evidence>
<feature type="compositionally biased region" description="Low complexity" evidence="4">
    <location>
        <begin position="730"/>
        <end position="740"/>
    </location>
</feature>
<dbReference type="GO" id="GO:0004674">
    <property type="term" value="F:protein serine/threonine kinase activity"/>
    <property type="evidence" value="ECO:0007669"/>
    <property type="project" value="UniProtKB-KW"/>
</dbReference>
<dbReference type="Pfam" id="PF00069">
    <property type="entry name" value="Pkinase"/>
    <property type="match status" value="1"/>
</dbReference>
<feature type="compositionally biased region" description="Polar residues" evidence="4">
    <location>
        <begin position="1245"/>
        <end position="1257"/>
    </location>
</feature>
<name>A0A1Y1UIU0_9TREE</name>
<keyword evidence="2" id="KW-0547">Nucleotide-binding</keyword>
<feature type="region of interest" description="Disordered" evidence="4">
    <location>
        <begin position="1168"/>
        <end position="1187"/>
    </location>
</feature>
<comment type="caution">
    <text evidence="6">The sequence shown here is derived from an EMBL/GenBank/DDBJ whole genome shotgun (WGS) entry which is preliminary data.</text>
</comment>
<feature type="compositionally biased region" description="Low complexity" evidence="4">
    <location>
        <begin position="1001"/>
        <end position="1017"/>
    </location>
</feature>
<gene>
    <name evidence="6" type="ORF">BD324DRAFT_656473</name>
</gene>
<dbReference type="InterPro" id="IPR011009">
    <property type="entry name" value="Kinase-like_dom_sf"/>
</dbReference>
<feature type="region of interest" description="Disordered" evidence="4">
    <location>
        <begin position="25"/>
        <end position="196"/>
    </location>
</feature>
<dbReference type="AlphaFoldDB" id="A0A1Y1UIU0"/>
<proteinExistence type="predicted"/>
<dbReference type="SMART" id="SM00220">
    <property type="entry name" value="S_TKc"/>
    <property type="match status" value="1"/>
</dbReference>
<evidence type="ECO:0000259" key="5">
    <source>
        <dbReference type="PROSITE" id="PS50011"/>
    </source>
</evidence>
<feature type="region of interest" description="Disordered" evidence="4">
    <location>
        <begin position="774"/>
        <end position="811"/>
    </location>
</feature>
<feature type="compositionally biased region" description="Pro residues" evidence="4">
    <location>
        <begin position="783"/>
        <end position="792"/>
    </location>
</feature>
<feature type="compositionally biased region" description="Low complexity" evidence="4">
    <location>
        <begin position="59"/>
        <end position="119"/>
    </location>
</feature>
<keyword evidence="3" id="KW-0067">ATP-binding</keyword>
<keyword evidence="1" id="KW-0808">Transferase</keyword>
<dbReference type="EMBL" id="NBSH01000006">
    <property type="protein sequence ID" value="ORX37406.1"/>
    <property type="molecule type" value="Genomic_DNA"/>
</dbReference>
<dbReference type="InterPro" id="IPR050117">
    <property type="entry name" value="MAPK"/>
</dbReference>
<protein>
    <recommendedName>
        <fullName evidence="5">Protein kinase domain-containing protein</fullName>
    </recommendedName>
</protein>
<dbReference type="PROSITE" id="PS00108">
    <property type="entry name" value="PROTEIN_KINASE_ST"/>
    <property type="match status" value="1"/>
</dbReference>
<feature type="region of interest" description="Disordered" evidence="4">
    <location>
        <begin position="886"/>
        <end position="905"/>
    </location>
</feature>
<feature type="compositionally biased region" description="Polar residues" evidence="4">
    <location>
        <begin position="978"/>
        <end position="990"/>
    </location>
</feature>
<dbReference type="InParanoid" id="A0A1Y1UIU0"/>
<feature type="region of interest" description="Disordered" evidence="4">
    <location>
        <begin position="1245"/>
        <end position="1279"/>
    </location>
</feature>
<feature type="region of interest" description="Disordered" evidence="4">
    <location>
        <begin position="823"/>
        <end position="864"/>
    </location>
</feature>
<evidence type="ECO:0000256" key="2">
    <source>
        <dbReference type="ARBA" id="ARBA00022741"/>
    </source>
</evidence>
<feature type="region of interest" description="Disordered" evidence="4">
    <location>
        <begin position="685"/>
        <end position="712"/>
    </location>
</feature>
<evidence type="ECO:0000256" key="3">
    <source>
        <dbReference type="ARBA" id="ARBA00022840"/>
    </source>
</evidence>
<dbReference type="GeneID" id="33560652"/>
<accession>A0A1Y1UIU0</accession>
<keyword evidence="1" id="KW-0723">Serine/threonine-protein kinase</keyword>
<dbReference type="Proteomes" id="UP000193218">
    <property type="component" value="Unassembled WGS sequence"/>
</dbReference>
<dbReference type="Gene3D" id="3.30.200.20">
    <property type="entry name" value="Phosphorylase Kinase, domain 1"/>
    <property type="match status" value="1"/>
</dbReference>
<feature type="compositionally biased region" description="Basic and acidic residues" evidence="4">
    <location>
        <begin position="168"/>
        <end position="179"/>
    </location>
</feature>
<feature type="region of interest" description="Disordered" evidence="4">
    <location>
        <begin position="624"/>
        <end position="648"/>
    </location>
</feature>
<evidence type="ECO:0000256" key="1">
    <source>
        <dbReference type="ARBA" id="ARBA00022527"/>
    </source>
</evidence>
<feature type="region of interest" description="Disordered" evidence="4">
    <location>
        <begin position="933"/>
        <end position="1049"/>
    </location>
</feature>
<dbReference type="FunFam" id="1.10.510.10:FF:000314">
    <property type="entry name" value="Serine threonine-protein kinase mak"/>
    <property type="match status" value="1"/>
</dbReference>
<dbReference type="GO" id="GO:0005524">
    <property type="term" value="F:ATP binding"/>
    <property type="evidence" value="ECO:0007669"/>
    <property type="project" value="UniProtKB-KW"/>
</dbReference>
<feature type="compositionally biased region" description="Low complexity" evidence="4">
    <location>
        <begin position="793"/>
        <end position="809"/>
    </location>
</feature>
<keyword evidence="7" id="KW-1185">Reference proteome</keyword>
<feature type="compositionally biased region" description="Polar residues" evidence="4">
    <location>
        <begin position="956"/>
        <end position="969"/>
    </location>
</feature>
<dbReference type="RefSeq" id="XP_021871444.1">
    <property type="nucleotide sequence ID" value="XM_022018843.1"/>
</dbReference>
<feature type="domain" description="Protein kinase" evidence="5">
    <location>
        <begin position="230"/>
        <end position="584"/>
    </location>
</feature>
<dbReference type="PANTHER" id="PTHR24055">
    <property type="entry name" value="MITOGEN-ACTIVATED PROTEIN KINASE"/>
    <property type="match status" value="1"/>
</dbReference>
<feature type="compositionally biased region" description="Polar residues" evidence="4">
    <location>
        <begin position="934"/>
        <end position="946"/>
    </location>
</feature>
<dbReference type="InterPro" id="IPR008271">
    <property type="entry name" value="Ser/Thr_kinase_AS"/>
</dbReference>
<dbReference type="Gene3D" id="1.10.510.10">
    <property type="entry name" value="Transferase(Phosphotransferase) domain 1"/>
    <property type="match status" value="1"/>
</dbReference>
<organism evidence="6 7">
    <name type="scientific">Kockovaella imperatae</name>
    <dbReference type="NCBI Taxonomy" id="4999"/>
    <lineage>
        <taxon>Eukaryota</taxon>
        <taxon>Fungi</taxon>
        <taxon>Dikarya</taxon>
        <taxon>Basidiomycota</taxon>
        <taxon>Agaricomycotina</taxon>
        <taxon>Tremellomycetes</taxon>
        <taxon>Tremellales</taxon>
        <taxon>Cuniculitremaceae</taxon>
        <taxon>Kockovaella</taxon>
    </lineage>
</organism>
<dbReference type="OrthoDB" id="2158884at2759"/>
<dbReference type="CDD" id="cd07830">
    <property type="entry name" value="STKc_MAK_like"/>
    <property type="match status" value="1"/>
</dbReference>
<dbReference type="PROSITE" id="PS50011">
    <property type="entry name" value="PROTEIN_KINASE_DOM"/>
    <property type="match status" value="1"/>
</dbReference>
<feature type="compositionally biased region" description="Low complexity" evidence="4">
    <location>
        <begin position="25"/>
        <end position="44"/>
    </location>
</feature>
<evidence type="ECO:0000313" key="7">
    <source>
        <dbReference type="Proteomes" id="UP000193218"/>
    </source>
</evidence>
<dbReference type="SUPFAM" id="SSF56112">
    <property type="entry name" value="Protein kinase-like (PK-like)"/>
    <property type="match status" value="1"/>
</dbReference>
<keyword evidence="1" id="KW-0418">Kinase</keyword>
<reference evidence="6 7" key="1">
    <citation type="submission" date="2017-03" db="EMBL/GenBank/DDBJ databases">
        <title>Widespread Adenine N6-methylation of Active Genes in Fungi.</title>
        <authorList>
            <consortium name="DOE Joint Genome Institute"/>
            <person name="Mondo S.J."/>
            <person name="Dannebaum R.O."/>
            <person name="Kuo R.C."/>
            <person name="Louie K.B."/>
            <person name="Bewick A.J."/>
            <person name="Labutti K."/>
            <person name="Haridas S."/>
            <person name="Kuo A."/>
            <person name="Salamov A."/>
            <person name="Ahrendt S.R."/>
            <person name="Lau R."/>
            <person name="Bowen B.P."/>
            <person name="Lipzen A."/>
            <person name="Sullivan W."/>
            <person name="Andreopoulos W.B."/>
            <person name="Clum A."/>
            <person name="Lindquist E."/>
            <person name="Daum C."/>
            <person name="Northen T.R."/>
            <person name="Ramamoorthy G."/>
            <person name="Schmitz R.J."/>
            <person name="Gryganskyi A."/>
            <person name="Culley D."/>
            <person name="Magnuson J."/>
            <person name="James T.Y."/>
            <person name="O'Malley M.A."/>
            <person name="Stajich J.E."/>
            <person name="Spatafora J.W."/>
            <person name="Visel A."/>
            <person name="Grigoriev I.V."/>
        </authorList>
    </citation>
    <scope>NUCLEOTIDE SEQUENCE [LARGE SCALE GENOMIC DNA]</scope>
    <source>
        <strain evidence="6 7">NRRL Y-17943</strain>
    </source>
</reference>
<sequence length="1279" mass="139931">MASTFSHDSPVRVSTIPGSEAAAAAVASSSTYRRVSTTTSATTSPGSRRPSGDSYLPTPQSGSLFRQQQQQMQSQSHSQQRPPQLPLPHSTSHSSSHPSSHSASYNSSNSPHPNQSPHPTLSPGISPHPQMSNHLLTPDMSDHSGSPQFAGPSTYRRTPDLHSPLSHADYDDLHARGLVHDPSTPARGSKPRGRMTAQGEQVMMDGMERMQVDEGDGRIGTEDPFAERSYTELKVLGDGSFGTVWLCDWHSPVKPNVLLSAMQCGAGARPEWAGKRLVALKRMKRVWDGGWSQARNLGEIYSLSRIPQHPAIIPLYDAFISPKSKELYFVFECMEGNLYQLTKSRRGRPLAAGLIASCFHQVVSGLHHIHRYGYFHRDMKPENLLVTTTGLADYLTASTLTQINSDPGGTDSSTYQYEKDVSVIIKLADFGLARAITSKPPYTEYVSTRWYRAPEVLLRSTEYGAPVDMWALGTILAEMLNLKPLFPGVSEIDQVYRITDTLGDPSTDYGVDERGKVIGGGAWVSGVKLAKNVGFAFPKRNPVKFRSLFNENVPQSLVDCIADLLRYNPKYRMTSAQCIDHPYFHETLPHLQQTPPLPRIPFSQGQPLHRIVQPPLHDLNAPPRAVPPSHSHHEARPAFANGDMRTLPPPVGTPDHSKNIFSGPDSYEPSALVNQLRQLDLPTEDLASYGHRPPPSPVASSVYTTGGDATLGPAQRTRAWAEDTRQQVLQPVPKQQPQQQQHHHASSHYAHMNASQAKVAAFVEQQQSILVYEDGTPRQTGPGPLPPMPPLMDSPSDSPSASSSKLASLTVGKKKKWGLSSVFSRDDKSSQTLAPVDEHGYMVSSPGSSLKRTQSGSRPSDREMPAMTLAAPIEDPKKAKKEAELARREAEKAKREAAARMQKERARAVMMKRQQMLNEQVSVKDPHIEYKSGFTVTPETKPSVPQVQAHPPPISQHASASQSTRSLHNSPARDLRHTSTYPMSQSATSVRSHESKRSAAQGSLHSGHSQSHPSLPLKDPLGLPSRHKARRRDDDDDHSMSSFDHNSLRSRSVLTVGTIDSDPGPMNHHRSESHLPFAYSKDPLLAKRSMSSMHQMSSRLANMSNPSLESQLAHDFQARATVASGSTTSLGQHGRSTASLGQYGLTRSTDQYDMMTHQNQLFANAVGGQGSAPTSPYGHPKGTAVSHGVGMGRHAPMPHGVGMTIQEGQEVINPMFQVVSTFCRLSLPQTQGLIVVVFFQPAPASQEQNNSSGTTLPPFSAIARVADSSHQHQQQQQHR</sequence>
<feature type="compositionally biased region" description="Polar residues" evidence="4">
    <location>
        <begin position="845"/>
        <end position="858"/>
    </location>
</feature>
<feature type="compositionally biased region" description="Polar residues" evidence="4">
    <location>
        <begin position="1040"/>
        <end position="1049"/>
    </location>
</feature>
<evidence type="ECO:0000256" key="4">
    <source>
        <dbReference type="SAM" id="MobiDB-lite"/>
    </source>
</evidence>
<feature type="region of interest" description="Disordered" evidence="4">
    <location>
        <begin position="730"/>
        <end position="751"/>
    </location>
</feature>
<dbReference type="STRING" id="4999.A0A1Y1UIU0"/>
<dbReference type="InterPro" id="IPR000719">
    <property type="entry name" value="Prot_kinase_dom"/>
</dbReference>